<dbReference type="InterPro" id="IPR017441">
    <property type="entry name" value="Protein_kinase_ATP_BS"/>
</dbReference>
<dbReference type="OrthoDB" id="674570at2759"/>
<dbReference type="PROSITE" id="PS00107">
    <property type="entry name" value="PROTEIN_KINASE_ATP"/>
    <property type="match status" value="1"/>
</dbReference>
<dbReference type="PROSITE" id="PS01187">
    <property type="entry name" value="EGF_CA"/>
    <property type="match status" value="1"/>
</dbReference>
<evidence type="ECO:0000256" key="13">
    <source>
        <dbReference type="SAM" id="Phobius"/>
    </source>
</evidence>
<sequence>MATAANRTPLLLLLLLAAACTLATSADEDQVPITLPHCQDNCGNISIPYPFGITAGCFHPGFEVVCNGTFDPPRLFLATDKPISAGVNASSPYMSVADTYYSWSRAQDNEPHIVSTSLLPVELMDISVSEGQVRIHGGFSFDCRANETYHKWRVQTVYLSEKTPFRFSHERNMLLVIGRKVEATMPLNSCETLTVRTAGRCLGKGWCNASIQMDTRASMVEITRGHEANDTEWRASPCSYGMVVENSWYRFSPQDLGGHSFLQRSQERGVPVVVHFAIPGVACPAEGETVPEGYACVSENSECTDGPILSGWRGRSHYCKCSKGFHGNPYIAGGCQDIDECKRRDQYPCHGRCDNKPGDYDCTCPPGMRGHPKDGPCTDIFPLAAKVTVGAMGGLLLMAVLALPILLQREKRKMRDFFEKNGGPTLEKAEHIKIYKKEEIKDILKPNNLIGKGGFGEVYKGLLDNEPVAVKKPIISGNMAHNEQFANEVIIQSQVSHRNIVRLKGCCLEVDIPMLVYEFLPHGSLHDILHSDNKMPLDLDLRLNIAAESADGLVYMHSKVNNKILHGDVKPANILLGENLVPKISDFGISRLILIDKQHTGWIIGDMSYMDPVYLQRGLLTEKSDVYSFGVVLLELISRKKATHSGNNNLLIAKRTKKKLSIAVECLNLDVDQRPVMTYVAERLLMLQRSRGARCGTLRLGGNGDGEEARVMTAPSCSQRRRASPYWVTSSHPLLPRDGSAIAATRHGAPVSYSNAV</sequence>
<dbReference type="InterPro" id="IPR001881">
    <property type="entry name" value="EGF-like_Ca-bd_dom"/>
</dbReference>
<evidence type="ECO:0000256" key="7">
    <source>
        <dbReference type="ARBA" id="ARBA00022741"/>
    </source>
</evidence>
<feature type="signal peptide" evidence="14">
    <location>
        <begin position="1"/>
        <end position="26"/>
    </location>
</feature>
<feature type="chain" id="PRO_5023909278" description="Protein kinase domain-containing protein" evidence="14">
    <location>
        <begin position="27"/>
        <end position="757"/>
    </location>
</feature>
<keyword evidence="4" id="KW-0808">Transferase</keyword>
<dbReference type="GO" id="GO:0004674">
    <property type="term" value="F:protein serine/threonine kinase activity"/>
    <property type="evidence" value="ECO:0007669"/>
    <property type="project" value="UniProtKB-KW"/>
</dbReference>
<dbReference type="PROSITE" id="PS50011">
    <property type="entry name" value="PROTEIN_KINASE_DOM"/>
    <property type="match status" value="1"/>
</dbReference>
<keyword evidence="2" id="KW-0723">Serine/threonine-protein kinase</keyword>
<keyword evidence="13" id="KW-1133">Transmembrane helix</keyword>
<dbReference type="SUPFAM" id="SSF56112">
    <property type="entry name" value="Protein kinase-like (PK-like)"/>
    <property type="match status" value="1"/>
</dbReference>
<protein>
    <recommendedName>
        <fullName evidence="15">Protein kinase domain-containing protein</fullName>
    </recommendedName>
</protein>
<keyword evidence="3" id="KW-0245">EGF-like domain</keyword>
<evidence type="ECO:0000256" key="2">
    <source>
        <dbReference type="ARBA" id="ARBA00022527"/>
    </source>
</evidence>
<dbReference type="InterPro" id="IPR025287">
    <property type="entry name" value="WAK_GUB"/>
</dbReference>
<dbReference type="PROSITE" id="PS51257">
    <property type="entry name" value="PROKAR_LIPOPROTEIN"/>
    <property type="match status" value="1"/>
</dbReference>
<dbReference type="Gramene" id="TVU40412">
    <property type="protein sequence ID" value="TVU40412"/>
    <property type="gene ID" value="EJB05_13876"/>
</dbReference>
<comment type="caution">
    <text evidence="16">The sequence shown here is derived from an EMBL/GenBank/DDBJ whole genome shotgun (WGS) entry which is preliminary data.</text>
</comment>
<dbReference type="SMART" id="SM00220">
    <property type="entry name" value="S_TKc"/>
    <property type="match status" value="1"/>
</dbReference>
<evidence type="ECO:0000313" key="16">
    <source>
        <dbReference type="EMBL" id="TVU40412.1"/>
    </source>
</evidence>
<dbReference type="InterPro" id="IPR001245">
    <property type="entry name" value="Ser-Thr/Tyr_kinase_cat_dom"/>
</dbReference>
<evidence type="ECO:0000313" key="17">
    <source>
        <dbReference type="Proteomes" id="UP000324897"/>
    </source>
</evidence>
<name>A0A5J9VVF4_9POAL</name>
<keyword evidence="13" id="KW-0812">Transmembrane</keyword>
<keyword evidence="5 14" id="KW-0732">Signal</keyword>
<dbReference type="InterPro" id="IPR011009">
    <property type="entry name" value="Kinase-like_dom_sf"/>
</dbReference>
<gene>
    <name evidence="16" type="ORF">EJB05_13876</name>
</gene>
<reference evidence="16 17" key="1">
    <citation type="journal article" date="2019" name="Sci. Rep.">
        <title>A high-quality genome of Eragrostis curvula grass provides insights into Poaceae evolution and supports new strategies to enhance forage quality.</title>
        <authorList>
            <person name="Carballo J."/>
            <person name="Santos B.A.C.M."/>
            <person name="Zappacosta D."/>
            <person name="Garbus I."/>
            <person name="Selva J.P."/>
            <person name="Gallo C.A."/>
            <person name="Diaz A."/>
            <person name="Albertini E."/>
            <person name="Caccamo M."/>
            <person name="Echenique V."/>
        </authorList>
    </citation>
    <scope>NUCLEOTIDE SEQUENCE [LARGE SCALE GENOMIC DNA]</scope>
    <source>
        <strain evidence="17">cv. Victoria</strain>
        <tissue evidence="16">Leaf</tissue>
    </source>
</reference>
<dbReference type="Pfam" id="PF13947">
    <property type="entry name" value="GUB_WAK_bind"/>
    <property type="match status" value="1"/>
</dbReference>
<keyword evidence="7 12" id="KW-0547">Nucleotide-binding</keyword>
<dbReference type="InterPro" id="IPR000719">
    <property type="entry name" value="Prot_kinase_dom"/>
</dbReference>
<dbReference type="InterPro" id="IPR000742">
    <property type="entry name" value="EGF"/>
</dbReference>
<organism evidence="16 17">
    <name type="scientific">Eragrostis curvula</name>
    <name type="common">weeping love grass</name>
    <dbReference type="NCBI Taxonomy" id="38414"/>
    <lineage>
        <taxon>Eukaryota</taxon>
        <taxon>Viridiplantae</taxon>
        <taxon>Streptophyta</taxon>
        <taxon>Embryophyta</taxon>
        <taxon>Tracheophyta</taxon>
        <taxon>Spermatophyta</taxon>
        <taxon>Magnoliopsida</taxon>
        <taxon>Liliopsida</taxon>
        <taxon>Poales</taxon>
        <taxon>Poaceae</taxon>
        <taxon>PACMAD clade</taxon>
        <taxon>Chloridoideae</taxon>
        <taxon>Eragrostideae</taxon>
        <taxon>Eragrostidinae</taxon>
        <taxon>Eragrostis</taxon>
    </lineage>
</organism>
<dbReference type="InterPro" id="IPR008271">
    <property type="entry name" value="Ser/Thr_kinase_AS"/>
</dbReference>
<keyword evidence="9 12" id="KW-0067">ATP-binding</keyword>
<accession>A0A5J9VVF4</accession>
<dbReference type="InterPro" id="IPR018097">
    <property type="entry name" value="EGF_Ca-bd_CS"/>
</dbReference>
<keyword evidence="17" id="KW-1185">Reference proteome</keyword>
<dbReference type="CDD" id="cd00054">
    <property type="entry name" value="EGF_CA"/>
    <property type="match status" value="1"/>
</dbReference>
<dbReference type="FunFam" id="2.10.25.10:FF:000038">
    <property type="entry name" value="Fibrillin 2"/>
    <property type="match status" value="1"/>
</dbReference>
<evidence type="ECO:0000256" key="14">
    <source>
        <dbReference type="SAM" id="SignalP"/>
    </source>
</evidence>
<evidence type="ECO:0000256" key="12">
    <source>
        <dbReference type="PROSITE-ProRule" id="PRU10141"/>
    </source>
</evidence>
<keyword evidence="6" id="KW-0677">Repeat</keyword>
<comment type="subcellular location">
    <subcellularLocation>
        <location evidence="1">Membrane</location>
        <topology evidence="1">Single-pass type I membrane protein</topology>
    </subcellularLocation>
</comment>
<dbReference type="Gene3D" id="2.10.25.10">
    <property type="entry name" value="Laminin"/>
    <property type="match status" value="1"/>
</dbReference>
<dbReference type="GO" id="GO:0005509">
    <property type="term" value="F:calcium ion binding"/>
    <property type="evidence" value="ECO:0007669"/>
    <property type="project" value="InterPro"/>
</dbReference>
<dbReference type="Proteomes" id="UP000324897">
    <property type="component" value="Chromosome 4"/>
</dbReference>
<keyword evidence="13" id="KW-0472">Membrane</keyword>
<dbReference type="EMBL" id="RWGY01000007">
    <property type="protein sequence ID" value="TVU40412.1"/>
    <property type="molecule type" value="Genomic_DNA"/>
</dbReference>
<dbReference type="SMART" id="SM00179">
    <property type="entry name" value="EGF_CA"/>
    <property type="match status" value="1"/>
</dbReference>
<feature type="transmembrane region" description="Helical" evidence="13">
    <location>
        <begin position="387"/>
        <end position="407"/>
    </location>
</feature>
<keyword evidence="11" id="KW-0325">Glycoprotein</keyword>
<keyword evidence="10" id="KW-1015">Disulfide bond</keyword>
<dbReference type="PANTHER" id="PTHR27005">
    <property type="entry name" value="WALL-ASSOCIATED RECEPTOR KINASE-LIKE 21"/>
    <property type="match status" value="1"/>
</dbReference>
<dbReference type="Pfam" id="PF07714">
    <property type="entry name" value="PK_Tyr_Ser-Thr"/>
    <property type="match status" value="1"/>
</dbReference>
<dbReference type="GO" id="GO:0030247">
    <property type="term" value="F:polysaccharide binding"/>
    <property type="evidence" value="ECO:0007669"/>
    <property type="project" value="InterPro"/>
</dbReference>
<proteinExistence type="predicted"/>
<evidence type="ECO:0000256" key="10">
    <source>
        <dbReference type="ARBA" id="ARBA00023157"/>
    </source>
</evidence>
<evidence type="ECO:0000256" key="5">
    <source>
        <dbReference type="ARBA" id="ARBA00022729"/>
    </source>
</evidence>
<evidence type="ECO:0000259" key="15">
    <source>
        <dbReference type="PROSITE" id="PS50011"/>
    </source>
</evidence>
<evidence type="ECO:0000256" key="1">
    <source>
        <dbReference type="ARBA" id="ARBA00004479"/>
    </source>
</evidence>
<dbReference type="GO" id="GO:0007166">
    <property type="term" value="P:cell surface receptor signaling pathway"/>
    <property type="evidence" value="ECO:0007669"/>
    <property type="project" value="InterPro"/>
</dbReference>
<dbReference type="GO" id="GO:0005524">
    <property type="term" value="F:ATP binding"/>
    <property type="evidence" value="ECO:0007669"/>
    <property type="project" value="UniProtKB-UniRule"/>
</dbReference>
<dbReference type="SMART" id="SM00181">
    <property type="entry name" value="EGF"/>
    <property type="match status" value="2"/>
</dbReference>
<keyword evidence="8" id="KW-0418">Kinase</keyword>
<dbReference type="FunFam" id="3.30.200.20:FF:000337">
    <property type="entry name" value="Wall-associated receptor kinase 3"/>
    <property type="match status" value="1"/>
</dbReference>
<dbReference type="PANTHER" id="PTHR27005:SF461">
    <property type="entry name" value="PROTEIN KINASE DOMAIN-CONTAINING PROTEIN"/>
    <property type="match status" value="1"/>
</dbReference>
<dbReference type="PROSITE" id="PS00108">
    <property type="entry name" value="PROTEIN_KINASE_ST"/>
    <property type="match status" value="1"/>
</dbReference>
<feature type="binding site" evidence="12">
    <location>
        <position position="472"/>
    </location>
    <ligand>
        <name>ATP</name>
        <dbReference type="ChEBI" id="CHEBI:30616"/>
    </ligand>
</feature>
<feature type="domain" description="Protein kinase" evidence="15">
    <location>
        <begin position="444"/>
        <end position="686"/>
    </location>
</feature>
<evidence type="ECO:0000256" key="8">
    <source>
        <dbReference type="ARBA" id="ARBA00022777"/>
    </source>
</evidence>
<evidence type="ECO:0000256" key="9">
    <source>
        <dbReference type="ARBA" id="ARBA00022840"/>
    </source>
</evidence>
<dbReference type="SUPFAM" id="SSF57196">
    <property type="entry name" value="EGF/Laminin"/>
    <property type="match status" value="1"/>
</dbReference>
<evidence type="ECO:0000256" key="6">
    <source>
        <dbReference type="ARBA" id="ARBA00022737"/>
    </source>
</evidence>
<evidence type="ECO:0000256" key="4">
    <source>
        <dbReference type="ARBA" id="ARBA00022679"/>
    </source>
</evidence>
<evidence type="ECO:0000256" key="3">
    <source>
        <dbReference type="ARBA" id="ARBA00022536"/>
    </source>
</evidence>
<dbReference type="PROSITE" id="PS00010">
    <property type="entry name" value="ASX_HYDROXYL"/>
    <property type="match status" value="1"/>
</dbReference>
<dbReference type="AlphaFoldDB" id="A0A5J9VVF4"/>
<dbReference type="InterPro" id="IPR045274">
    <property type="entry name" value="WAK-like"/>
</dbReference>
<evidence type="ECO:0000256" key="11">
    <source>
        <dbReference type="ARBA" id="ARBA00023180"/>
    </source>
</evidence>
<dbReference type="GO" id="GO:0005886">
    <property type="term" value="C:plasma membrane"/>
    <property type="evidence" value="ECO:0007669"/>
    <property type="project" value="TreeGrafter"/>
</dbReference>
<dbReference type="InterPro" id="IPR000152">
    <property type="entry name" value="EGF-type_Asp/Asn_hydroxyl_site"/>
</dbReference>
<dbReference type="Gene3D" id="1.10.510.10">
    <property type="entry name" value="Transferase(Phosphotransferase) domain 1"/>
    <property type="match status" value="1"/>
</dbReference>